<evidence type="ECO:0000256" key="2">
    <source>
        <dbReference type="ARBA" id="ARBA00008714"/>
    </source>
</evidence>
<dbReference type="InterPro" id="IPR050265">
    <property type="entry name" value="Fe/Mn_Superoxide_Dismutase"/>
</dbReference>
<evidence type="ECO:0000256" key="1">
    <source>
        <dbReference type="ARBA" id="ARBA00002170"/>
    </source>
</evidence>
<dbReference type="PRINTS" id="PR01703">
    <property type="entry name" value="MNSODISMTASE"/>
</dbReference>
<comment type="caution">
    <text evidence="10">The sequence shown here is derived from an EMBL/GenBank/DDBJ whole genome shotgun (WGS) entry which is preliminary data.</text>
</comment>
<feature type="domain" description="Manganese/iron superoxide dismutase C-terminal" evidence="9">
    <location>
        <begin position="227"/>
        <end position="268"/>
    </location>
</feature>
<feature type="domain" description="Manganese/iron superoxide dismutase N-terminal" evidence="8">
    <location>
        <begin position="49"/>
        <end position="130"/>
    </location>
</feature>
<dbReference type="Pfam" id="PF00081">
    <property type="entry name" value="Sod_Fe_N"/>
    <property type="match status" value="1"/>
</dbReference>
<dbReference type="Proteomes" id="UP000747542">
    <property type="component" value="Unassembled WGS sequence"/>
</dbReference>
<evidence type="ECO:0000259" key="9">
    <source>
        <dbReference type="Pfam" id="PF02777"/>
    </source>
</evidence>
<reference evidence="10" key="1">
    <citation type="journal article" date="2021" name="Sci. Adv.">
        <title>The American lobster genome reveals insights on longevity, neural, and immune adaptations.</title>
        <authorList>
            <person name="Polinski J.M."/>
            <person name="Zimin A.V."/>
            <person name="Clark K.F."/>
            <person name="Kohn A.B."/>
            <person name="Sadowski N."/>
            <person name="Timp W."/>
            <person name="Ptitsyn A."/>
            <person name="Khanna P."/>
            <person name="Romanova D.Y."/>
            <person name="Williams P."/>
            <person name="Greenwood S.J."/>
            <person name="Moroz L.L."/>
            <person name="Walt D.R."/>
            <person name="Bodnar A.G."/>
        </authorList>
    </citation>
    <scope>NUCLEOTIDE SEQUENCE</scope>
    <source>
        <strain evidence="10">GMGI-L3</strain>
    </source>
</reference>
<keyword evidence="6" id="KW-0464">Manganese</keyword>
<evidence type="ECO:0000313" key="11">
    <source>
        <dbReference type="Proteomes" id="UP000747542"/>
    </source>
</evidence>
<evidence type="ECO:0000256" key="5">
    <source>
        <dbReference type="ARBA" id="ARBA00023002"/>
    </source>
</evidence>
<dbReference type="InterPro" id="IPR001189">
    <property type="entry name" value="Mn/Fe_SOD"/>
</dbReference>
<feature type="domain" description="Manganese/iron superoxide dismutase C-terminal" evidence="9">
    <location>
        <begin position="136"/>
        <end position="195"/>
    </location>
</feature>
<dbReference type="Gene3D" id="1.10.287.990">
    <property type="entry name" value="Fe,Mn superoxide dismutase (SOD) domain"/>
    <property type="match status" value="1"/>
</dbReference>
<dbReference type="Pfam" id="PF02777">
    <property type="entry name" value="Sod_Fe_C"/>
    <property type="match status" value="2"/>
</dbReference>
<keyword evidence="11" id="KW-1185">Reference proteome</keyword>
<comment type="similarity">
    <text evidence="2">Belongs to the iron/manganese superoxide dismutase family.</text>
</comment>
<dbReference type="InterPro" id="IPR036314">
    <property type="entry name" value="SOD_C_sf"/>
</dbReference>
<dbReference type="GO" id="GO:0004784">
    <property type="term" value="F:superoxide dismutase activity"/>
    <property type="evidence" value="ECO:0007669"/>
    <property type="project" value="UniProtKB-EC"/>
</dbReference>
<comment type="catalytic activity">
    <reaction evidence="7">
        <text>2 superoxide + 2 H(+) = H2O2 + O2</text>
        <dbReference type="Rhea" id="RHEA:20696"/>
        <dbReference type="ChEBI" id="CHEBI:15378"/>
        <dbReference type="ChEBI" id="CHEBI:15379"/>
        <dbReference type="ChEBI" id="CHEBI:16240"/>
        <dbReference type="ChEBI" id="CHEBI:18421"/>
        <dbReference type="EC" id="1.15.1.1"/>
    </reaction>
</comment>
<keyword evidence="5" id="KW-0560">Oxidoreductase</keyword>
<protein>
    <recommendedName>
        <fullName evidence="3">superoxide dismutase</fullName>
        <ecNumber evidence="3">1.15.1.1</ecNumber>
    </recommendedName>
</protein>
<organism evidence="10 11">
    <name type="scientific">Homarus americanus</name>
    <name type="common">American lobster</name>
    <dbReference type="NCBI Taxonomy" id="6706"/>
    <lineage>
        <taxon>Eukaryota</taxon>
        <taxon>Metazoa</taxon>
        <taxon>Ecdysozoa</taxon>
        <taxon>Arthropoda</taxon>
        <taxon>Crustacea</taxon>
        <taxon>Multicrustacea</taxon>
        <taxon>Malacostraca</taxon>
        <taxon>Eumalacostraca</taxon>
        <taxon>Eucarida</taxon>
        <taxon>Decapoda</taxon>
        <taxon>Pleocyemata</taxon>
        <taxon>Astacidea</taxon>
        <taxon>Nephropoidea</taxon>
        <taxon>Nephropidae</taxon>
        <taxon>Homarus</taxon>
    </lineage>
</organism>
<dbReference type="InterPro" id="IPR019832">
    <property type="entry name" value="Mn/Fe_SOD_C"/>
</dbReference>
<dbReference type="GO" id="GO:0030145">
    <property type="term" value="F:manganese ion binding"/>
    <property type="evidence" value="ECO:0007669"/>
    <property type="project" value="TreeGrafter"/>
</dbReference>
<dbReference type="EC" id="1.15.1.1" evidence="3"/>
<name>A0A8J5JBP6_HOMAM</name>
<keyword evidence="4" id="KW-0479">Metal-binding</keyword>
<feature type="non-terminal residue" evidence="10">
    <location>
        <position position="1"/>
    </location>
</feature>
<dbReference type="EMBL" id="JAHLQT010041065">
    <property type="protein sequence ID" value="KAG7155612.1"/>
    <property type="molecule type" value="Genomic_DNA"/>
</dbReference>
<proteinExistence type="inferred from homology"/>
<evidence type="ECO:0000313" key="10">
    <source>
        <dbReference type="EMBL" id="KAG7155612.1"/>
    </source>
</evidence>
<dbReference type="GO" id="GO:0005739">
    <property type="term" value="C:mitochondrion"/>
    <property type="evidence" value="ECO:0007669"/>
    <property type="project" value="TreeGrafter"/>
</dbReference>
<evidence type="ECO:0000256" key="6">
    <source>
        <dbReference type="ARBA" id="ARBA00023211"/>
    </source>
</evidence>
<sequence length="273" mass="29830">VIHDGGEVLERAPPPGVLCCGPPSSAMFLLHRALITRRLAGVGVRCCQKHTLPDLPYDYNALEPVISADIMQLHHSKHHQTYVNNLNVAEEKLAEATAKGDVSTVISLAAALKFNGGGHINHTIFWKNLSPDGGEPEGELLAAINRDFGSLDALKSQLSAATVAVQGSGWGWLGYNKQKGALQIATCPNQLQGLRPDTELILYGARIPVVEETRFLGLMDPLEATTGLVPLFGIDVWEHAYYLQYKNVRPDYVNAIWKVADWKDISARFNSAK</sequence>
<dbReference type="PANTHER" id="PTHR11404:SF6">
    <property type="entry name" value="SUPEROXIDE DISMUTASE [MN], MITOCHONDRIAL"/>
    <property type="match status" value="1"/>
</dbReference>
<dbReference type="InterPro" id="IPR019833">
    <property type="entry name" value="Mn/Fe_SOD_BS"/>
</dbReference>
<comment type="function">
    <text evidence="1">Destroys superoxide anion radicals which are normally produced within the cells and which are toxic to biological systems.</text>
</comment>
<dbReference type="PROSITE" id="PS00088">
    <property type="entry name" value="SOD_MN"/>
    <property type="match status" value="1"/>
</dbReference>
<dbReference type="SUPFAM" id="SSF46609">
    <property type="entry name" value="Fe,Mn superoxide dismutase (SOD), N-terminal domain"/>
    <property type="match status" value="1"/>
</dbReference>
<dbReference type="PANTHER" id="PTHR11404">
    <property type="entry name" value="SUPEROXIDE DISMUTASE 2"/>
    <property type="match status" value="1"/>
</dbReference>
<dbReference type="AlphaFoldDB" id="A0A8J5JBP6"/>
<accession>A0A8J5JBP6</accession>
<evidence type="ECO:0000256" key="7">
    <source>
        <dbReference type="ARBA" id="ARBA00049204"/>
    </source>
</evidence>
<dbReference type="InterPro" id="IPR036324">
    <property type="entry name" value="Mn/Fe_SOD_N_sf"/>
</dbReference>
<gene>
    <name evidence="10" type="primary">Sodm-L3</name>
    <name evidence="10" type="ORF">Hamer_G015983</name>
</gene>
<dbReference type="InterPro" id="IPR019831">
    <property type="entry name" value="Mn/Fe_SOD_N"/>
</dbReference>
<dbReference type="SUPFAM" id="SSF54719">
    <property type="entry name" value="Fe,Mn superoxide dismutase (SOD), C-terminal domain"/>
    <property type="match status" value="1"/>
</dbReference>
<evidence type="ECO:0000256" key="3">
    <source>
        <dbReference type="ARBA" id="ARBA00012682"/>
    </source>
</evidence>
<dbReference type="Gene3D" id="3.55.40.20">
    <property type="entry name" value="Iron/manganese superoxide dismutase, C-terminal domain"/>
    <property type="match status" value="1"/>
</dbReference>
<dbReference type="FunFam" id="1.10.287.990:FF:000001">
    <property type="entry name" value="Superoxide dismutase"/>
    <property type="match status" value="1"/>
</dbReference>
<evidence type="ECO:0000256" key="4">
    <source>
        <dbReference type="ARBA" id="ARBA00022723"/>
    </source>
</evidence>
<evidence type="ECO:0000259" key="8">
    <source>
        <dbReference type="Pfam" id="PF00081"/>
    </source>
</evidence>